<dbReference type="GO" id="GO:0031071">
    <property type="term" value="F:cysteine desulfurase activity"/>
    <property type="evidence" value="ECO:0007669"/>
    <property type="project" value="UniProtKB-EC"/>
</dbReference>
<protein>
    <submittedName>
        <fullName evidence="10">Cysteine desulfurase NifS</fullName>
        <ecNumber evidence="10">2.8.1.7</ecNumber>
    </submittedName>
</protein>
<sequence>MIYLDHNATSPPRPGVAEAMLAAMTATYGNPSSVHGPGRRARQILDDARRAVARLVGVHESRVIFTSGGTESNHLALLGLAEAADHRGTILTSAIEHPSVLNPLERLQARGMRVIKLPVDAMGRVDAQDVERALTPDTRLVSIMAANNETGVLQPIAAIGALCRTAKVPFHCDATQWFGKLPLGVDAIGAELITLSAHKSGGPKGCGALIAGAALPLAPLLLGGGQERGRRSGTENLPGIAGFGLLAGQLAGQIEDESQRIMALQKKMERELLKSVPDAIILGSDAERLPNTTAMLIPGVDGETLVMTLDLAGFAISSGAACSSGKNNPSHVPLAMGWTPEATRSMVRVSLGWETTGTMVDSFISAFQRSVDRLRKGSAFA</sequence>
<dbReference type="Gene3D" id="1.10.260.50">
    <property type="match status" value="1"/>
</dbReference>
<evidence type="ECO:0000256" key="2">
    <source>
        <dbReference type="ARBA" id="ARBA00006490"/>
    </source>
</evidence>
<dbReference type="Gene3D" id="3.90.1150.10">
    <property type="entry name" value="Aspartate Aminotransferase, domain 1"/>
    <property type="match status" value="1"/>
</dbReference>
<dbReference type="InterPro" id="IPR016454">
    <property type="entry name" value="Cysteine_dSase"/>
</dbReference>
<evidence type="ECO:0000256" key="6">
    <source>
        <dbReference type="ARBA" id="ARBA00023004"/>
    </source>
</evidence>
<dbReference type="Pfam" id="PF00266">
    <property type="entry name" value="Aminotran_5"/>
    <property type="match status" value="1"/>
</dbReference>
<evidence type="ECO:0000313" key="11">
    <source>
        <dbReference type="Proteomes" id="UP001628193"/>
    </source>
</evidence>
<dbReference type="PANTHER" id="PTHR11601:SF34">
    <property type="entry name" value="CYSTEINE DESULFURASE"/>
    <property type="match status" value="1"/>
</dbReference>
<dbReference type="RefSeq" id="WP_420905087.1">
    <property type="nucleotide sequence ID" value="NZ_BAAFGK010000004.1"/>
</dbReference>
<dbReference type="SUPFAM" id="SSF53383">
    <property type="entry name" value="PLP-dependent transferases"/>
    <property type="match status" value="1"/>
</dbReference>
<gene>
    <name evidence="10" type="primary">nifS</name>
    <name evidence="10" type="ORF">SIID45300_01724</name>
</gene>
<evidence type="ECO:0000259" key="9">
    <source>
        <dbReference type="Pfam" id="PF00266"/>
    </source>
</evidence>
<dbReference type="Proteomes" id="UP001628193">
    <property type="component" value="Unassembled WGS sequence"/>
</dbReference>
<comment type="similarity">
    <text evidence="2">Belongs to the class-V pyridoxal-phosphate-dependent aminotransferase family. NifS/IscS subfamily.</text>
</comment>
<dbReference type="Gene3D" id="3.40.640.10">
    <property type="entry name" value="Type I PLP-dependent aspartate aminotransferase-like (Major domain)"/>
    <property type="match status" value="1"/>
</dbReference>
<reference evidence="10 11" key="2">
    <citation type="submission" date="2024-09" db="EMBL/GenBank/DDBJ databases">
        <title>Draft genome sequence of Candidatus Magnetaquicoccaceae bacterium FCR-1.</title>
        <authorList>
            <person name="Shimoshige H."/>
            <person name="Shimamura S."/>
            <person name="Taoka A."/>
            <person name="Kobayashi H."/>
            <person name="Maekawa T."/>
        </authorList>
    </citation>
    <scope>NUCLEOTIDE SEQUENCE [LARGE SCALE GENOMIC DNA]</scope>
    <source>
        <strain evidence="10 11">FCR-1</strain>
    </source>
</reference>
<reference evidence="10 11" key="1">
    <citation type="submission" date="2024-05" db="EMBL/GenBank/DDBJ databases">
        <authorList>
            <consortium name="Candidatus Magnetaquicoccaceae bacterium FCR-1 genome sequencing consortium"/>
            <person name="Shimoshige H."/>
            <person name="Shimamura S."/>
            <person name="Taoka A."/>
            <person name="Kobayashi H."/>
            <person name="Maekawa T."/>
        </authorList>
    </citation>
    <scope>NUCLEOTIDE SEQUENCE [LARGE SCALE GENOMIC DNA]</scope>
    <source>
        <strain evidence="10 11">FCR-1</strain>
    </source>
</reference>
<keyword evidence="7" id="KW-0411">Iron-sulfur</keyword>
<evidence type="ECO:0000256" key="3">
    <source>
        <dbReference type="ARBA" id="ARBA00022679"/>
    </source>
</evidence>
<dbReference type="InterPro" id="IPR015422">
    <property type="entry name" value="PyrdxlP-dep_Trfase_small"/>
</dbReference>
<feature type="domain" description="Aminotransferase class V" evidence="9">
    <location>
        <begin position="2"/>
        <end position="362"/>
    </location>
</feature>
<comment type="cofactor">
    <cofactor evidence="1">
        <name>pyridoxal 5'-phosphate</name>
        <dbReference type="ChEBI" id="CHEBI:597326"/>
    </cofactor>
</comment>
<dbReference type="InterPro" id="IPR015421">
    <property type="entry name" value="PyrdxlP-dep_Trfase_major"/>
</dbReference>
<keyword evidence="5" id="KW-0663">Pyridoxal phosphate</keyword>
<keyword evidence="3 10" id="KW-0808">Transferase</keyword>
<comment type="caution">
    <text evidence="10">The sequence shown here is derived from an EMBL/GenBank/DDBJ whole genome shotgun (WGS) entry which is preliminary data.</text>
</comment>
<dbReference type="EMBL" id="BAAFGK010000004">
    <property type="protein sequence ID" value="GAB0057397.1"/>
    <property type="molecule type" value="Genomic_DNA"/>
</dbReference>
<dbReference type="PIRSF" id="PIRSF005572">
    <property type="entry name" value="NifS"/>
    <property type="match status" value="1"/>
</dbReference>
<name>A0ABQ0C934_9PROT</name>
<dbReference type="InterPro" id="IPR000192">
    <property type="entry name" value="Aminotrans_V_dom"/>
</dbReference>
<evidence type="ECO:0000256" key="5">
    <source>
        <dbReference type="ARBA" id="ARBA00022898"/>
    </source>
</evidence>
<evidence type="ECO:0000256" key="1">
    <source>
        <dbReference type="ARBA" id="ARBA00001933"/>
    </source>
</evidence>
<dbReference type="EC" id="2.8.1.7" evidence="10"/>
<keyword evidence="11" id="KW-1185">Reference proteome</keyword>
<dbReference type="InterPro" id="IPR015424">
    <property type="entry name" value="PyrdxlP-dep_Trfase"/>
</dbReference>
<evidence type="ECO:0000313" key="10">
    <source>
        <dbReference type="EMBL" id="GAB0057397.1"/>
    </source>
</evidence>
<evidence type="ECO:0000256" key="4">
    <source>
        <dbReference type="ARBA" id="ARBA00022723"/>
    </source>
</evidence>
<organism evidence="10 11">
    <name type="scientific">Candidatus Magnetaquiglobus chichijimensis</name>
    <dbReference type="NCBI Taxonomy" id="3141448"/>
    <lineage>
        <taxon>Bacteria</taxon>
        <taxon>Pseudomonadati</taxon>
        <taxon>Pseudomonadota</taxon>
        <taxon>Magnetococcia</taxon>
        <taxon>Magnetococcales</taxon>
        <taxon>Candidatus Magnetaquicoccaceae</taxon>
        <taxon>Candidatus Magnetaquiglobus</taxon>
    </lineage>
</organism>
<accession>A0ABQ0C934</accession>
<dbReference type="PANTHER" id="PTHR11601">
    <property type="entry name" value="CYSTEINE DESULFURYLASE FAMILY MEMBER"/>
    <property type="match status" value="1"/>
</dbReference>
<keyword evidence="6" id="KW-0408">Iron</keyword>
<comment type="catalytic activity">
    <reaction evidence="8">
        <text>(sulfur carrier)-H + L-cysteine = (sulfur carrier)-SH + L-alanine</text>
        <dbReference type="Rhea" id="RHEA:43892"/>
        <dbReference type="Rhea" id="RHEA-COMP:14737"/>
        <dbReference type="Rhea" id="RHEA-COMP:14739"/>
        <dbReference type="ChEBI" id="CHEBI:29917"/>
        <dbReference type="ChEBI" id="CHEBI:35235"/>
        <dbReference type="ChEBI" id="CHEBI:57972"/>
        <dbReference type="ChEBI" id="CHEBI:64428"/>
        <dbReference type="EC" id="2.8.1.7"/>
    </reaction>
</comment>
<proteinExistence type="inferred from homology"/>
<keyword evidence="4" id="KW-0479">Metal-binding</keyword>
<evidence type="ECO:0000256" key="8">
    <source>
        <dbReference type="ARBA" id="ARBA00050776"/>
    </source>
</evidence>
<evidence type="ECO:0000256" key="7">
    <source>
        <dbReference type="ARBA" id="ARBA00023014"/>
    </source>
</evidence>